<sequence>MPGSKQTKTIWAIDPVHTKFRFDAKYLLITSVSGWFREVEGTVHSVNDDFTGSEIWLTFYTNSIFTGVDERDKHLRSEDFFDARNYPTIKFHSRDVTRDGNGLRISGELSIKEKTQGLVFSANYLGNVTDPAGNIKACFEMDATLDRKAFDITWNQVFDKAGVLISDEVKLHADIQLLRIPG</sequence>
<proteinExistence type="predicted"/>
<accession>A0A0C1LH33</accession>
<evidence type="ECO:0000313" key="3">
    <source>
        <dbReference type="Proteomes" id="UP000031408"/>
    </source>
</evidence>
<dbReference type="SMART" id="SM00867">
    <property type="entry name" value="YceI"/>
    <property type="match status" value="1"/>
</dbReference>
<dbReference type="OrthoDB" id="9811006at2"/>
<dbReference type="EMBL" id="JSVC01000011">
    <property type="protein sequence ID" value="KIC94623.1"/>
    <property type="molecule type" value="Genomic_DNA"/>
</dbReference>
<dbReference type="PANTHER" id="PTHR34406:SF1">
    <property type="entry name" value="PROTEIN YCEI"/>
    <property type="match status" value="1"/>
</dbReference>
<dbReference type="InterPro" id="IPR007372">
    <property type="entry name" value="Lipid/polyisoprenoid-bd_YceI"/>
</dbReference>
<dbReference type="Pfam" id="PF04264">
    <property type="entry name" value="YceI"/>
    <property type="match status" value="1"/>
</dbReference>
<dbReference type="InterPro" id="IPR036761">
    <property type="entry name" value="TTHA0802/YceI-like_sf"/>
</dbReference>
<dbReference type="AlphaFoldDB" id="A0A0C1LH33"/>
<dbReference type="RefSeq" id="WP_039139856.1">
    <property type="nucleotide sequence ID" value="NZ_JSVC01000011.1"/>
</dbReference>
<evidence type="ECO:0000259" key="1">
    <source>
        <dbReference type="SMART" id="SM00867"/>
    </source>
</evidence>
<gene>
    <name evidence="2" type="ORF">OI18_11040</name>
</gene>
<evidence type="ECO:0000313" key="2">
    <source>
        <dbReference type="EMBL" id="KIC94623.1"/>
    </source>
</evidence>
<keyword evidence="3" id="KW-1185">Reference proteome</keyword>
<dbReference type="Gene3D" id="2.40.128.110">
    <property type="entry name" value="Lipid/polyisoprenoid-binding, YceI-like"/>
    <property type="match status" value="1"/>
</dbReference>
<reference evidence="2 3" key="1">
    <citation type="submission" date="2014-11" db="EMBL/GenBank/DDBJ databases">
        <title>Genome sequence of Flavihumibacter solisilvae 3-3.</title>
        <authorList>
            <person name="Zhou G."/>
            <person name="Li M."/>
            <person name="Wang G."/>
        </authorList>
    </citation>
    <scope>NUCLEOTIDE SEQUENCE [LARGE SCALE GENOMIC DNA]</scope>
    <source>
        <strain evidence="2 3">3-3</strain>
    </source>
</reference>
<organism evidence="2 3">
    <name type="scientific">Flavihumibacter solisilvae</name>
    <dbReference type="NCBI Taxonomy" id="1349421"/>
    <lineage>
        <taxon>Bacteria</taxon>
        <taxon>Pseudomonadati</taxon>
        <taxon>Bacteroidota</taxon>
        <taxon>Chitinophagia</taxon>
        <taxon>Chitinophagales</taxon>
        <taxon>Chitinophagaceae</taxon>
        <taxon>Flavihumibacter</taxon>
    </lineage>
</organism>
<dbReference type="Proteomes" id="UP000031408">
    <property type="component" value="Unassembled WGS sequence"/>
</dbReference>
<protein>
    <recommendedName>
        <fullName evidence="1">Lipid/polyisoprenoid-binding YceI-like domain-containing protein</fullName>
    </recommendedName>
</protein>
<feature type="domain" description="Lipid/polyisoprenoid-binding YceI-like" evidence="1">
    <location>
        <begin position="10"/>
        <end position="178"/>
    </location>
</feature>
<name>A0A0C1LH33_9BACT</name>
<comment type="caution">
    <text evidence="2">The sequence shown here is derived from an EMBL/GenBank/DDBJ whole genome shotgun (WGS) entry which is preliminary data.</text>
</comment>
<dbReference type="SUPFAM" id="SSF101874">
    <property type="entry name" value="YceI-like"/>
    <property type="match status" value="1"/>
</dbReference>
<dbReference type="PANTHER" id="PTHR34406">
    <property type="entry name" value="PROTEIN YCEI"/>
    <property type="match status" value="1"/>
</dbReference>
<dbReference type="STRING" id="1349421.OI18_11040"/>